<dbReference type="GO" id="GO:0140359">
    <property type="term" value="F:ABC-type transporter activity"/>
    <property type="evidence" value="ECO:0007669"/>
    <property type="project" value="InterPro"/>
</dbReference>
<evidence type="ECO:0000256" key="5">
    <source>
        <dbReference type="ARBA" id="ARBA00023136"/>
    </source>
</evidence>
<dbReference type="OrthoDB" id="66620at2759"/>
<dbReference type="InterPro" id="IPR013525">
    <property type="entry name" value="ABC2_TM"/>
</dbReference>
<feature type="transmembrane region" description="Helical" evidence="6">
    <location>
        <begin position="223"/>
        <end position="246"/>
    </location>
</feature>
<keyword evidence="4 6" id="KW-1133">Transmembrane helix</keyword>
<dbReference type="Proteomes" id="UP001151699">
    <property type="component" value="Chromosome B"/>
</dbReference>
<keyword evidence="10" id="KW-1185">Reference proteome</keyword>
<name>A0A9Q0S0F2_9DIPT</name>
<comment type="subcellular location">
    <subcellularLocation>
        <location evidence="1">Membrane</location>
        <topology evidence="1">Multi-pass membrane protein</topology>
    </subcellularLocation>
</comment>
<evidence type="ECO:0000256" key="3">
    <source>
        <dbReference type="ARBA" id="ARBA00022692"/>
    </source>
</evidence>
<dbReference type="AlphaFoldDB" id="A0A9Q0S0F2"/>
<dbReference type="GO" id="GO:0005886">
    <property type="term" value="C:plasma membrane"/>
    <property type="evidence" value="ECO:0007669"/>
    <property type="project" value="TreeGrafter"/>
</dbReference>
<dbReference type="InterPro" id="IPR050352">
    <property type="entry name" value="ABCG_transporters"/>
</dbReference>
<evidence type="ECO:0000313" key="10">
    <source>
        <dbReference type="Proteomes" id="UP001151699"/>
    </source>
</evidence>
<dbReference type="InterPro" id="IPR043926">
    <property type="entry name" value="ABCG_dom"/>
</dbReference>
<feature type="non-terminal residue" evidence="9">
    <location>
        <position position="447"/>
    </location>
</feature>
<keyword evidence="5 6" id="KW-0472">Membrane</keyword>
<evidence type="ECO:0000256" key="1">
    <source>
        <dbReference type="ARBA" id="ARBA00004141"/>
    </source>
</evidence>
<feature type="transmembrane region" description="Helical" evidence="6">
    <location>
        <begin position="266"/>
        <end position="291"/>
    </location>
</feature>
<proteinExistence type="predicted"/>
<keyword evidence="3 6" id="KW-0812">Transmembrane</keyword>
<comment type="caution">
    <text evidence="9">The sequence shown here is derived from an EMBL/GenBank/DDBJ whole genome shotgun (WGS) entry which is preliminary data.</text>
</comment>
<dbReference type="Pfam" id="PF01061">
    <property type="entry name" value="ABC2_membrane"/>
    <property type="match status" value="1"/>
</dbReference>
<feature type="domain" description="ABC transporter family G" evidence="8">
    <location>
        <begin position="63"/>
        <end position="119"/>
    </location>
</feature>
<evidence type="ECO:0000259" key="7">
    <source>
        <dbReference type="Pfam" id="PF01061"/>
    </source>
</evidence>
<organism evidence="9 10">
    <name type="scientific">Pseudolycoriella hygida</name>
    <dbReference type="NCBI Taxonomy" id="35572"/>
    <lineage>
        <taxon>Eukaryota</taxon>
        <taxon>Metazoa</taxon>
        <taxon>Ecdysozoa</taxon>
        <taxon>Arthropoda</taxon>
        <taxon>Hexapoda</taxon>
        <taxon>Insecta</taxon>
        <taxon>Pterygota</taxon>
        <taxon>Neoptera</taxon>
        <taxon>Endopterygota</taxon>
        <taxon>Diptera</taxon>
        <taxon>Nematocera</taxon>
        <taxon>Sciaroidea</taxon>
        <taxon>Sciaridae</taxon>
        <taxon>Pseudolycoriella</taxon>
    </lineage>
</organism>
<feature type="transmembrane region" description="Helical" evidence="6">
    <location>
        <begin position="337"/>
        <end position="353"/>
    </location>
</feature>
<feature type="transmembrane region" description="Helical" evidence="6">
    <location>
        <begin position="303"/>
        <end position="325"/>
    </location>
</feature>
<accession>A0A9Q0S0F2</accession>
<feature type="non-terminal residue" evidence="9">
    <location>
        <position position="1"/>
    </location>
</feature>
<evidence type="ECO:0000256" key="2">
    <source>
        <dbReference type="ARBA" id="ARBA00022448"/>
    </source>
</evidence>
<dbReference type="EMBL" id="WJQU01000002">
    <property type="protein sequence ID" value="KAJ6640947.1"/>
    <property type="molecule type" value="Genomic_DNA"/>
</dbReference>
<reference evidence="9" key="1">
    <citation type="submission" date="2022-07" db="EMBL/GenBank/DDBJ databases">
        <authorList>
            <person name="Trinca V."/>
            <person name="Uliana J.V.C."/>
            <person name="Torres T.T."/>
            <person name="Ward R.J."/>
            <person name="Monesi N."/>
        </authorList>
    </citation>
    <scope>NUCLEOTIDE SEQUENCE</scope>
    <source>
        <strain evidence="9">HSMRA1968</strain>
        <tissue evidence="9">Whole embryos</tissue>
    </source>
</reference>
<gene>
    <name evidence="9" type="primary">bw_1</name>
    <name evidence="9" type="ORF">Bhyg_05880</name>
</gene>
<dbReference type="Pfam" id="PF19055">
    <property type="entry name" value="ABC2_membrane_7"/>
    <property type="match status" value="1"/>
</dbReference>
<dbReference type="PANTHER" id="PTHR48041:SF116">
    <property type="entry name" value="PROTEIN BROWN"/>
    <property type="match status" value="1"/>
</dbReference>
<feature type="domain" description="ABC-2 type transporter transmembrane" evidence="7">
    <location>
        <begin position="171"/>
        <end position="374"/>
    </location>
</feature>
<evidence type="ECO:0000259" key="8">
    <source>
        <dbReference type="Pfam" id="PF19055"/>
    </source>
</evidence>
<evidence type="ECO:0000313" key="9">
    <source>
        <dbReference type="EMBL" id="KAJ6640947.1"/>
    </source>
</evidence>
<sequence length="447" mass="51170">LDSYNALNVIRSLQLLANSGYNPSTIPSKTTECDQTNLLDDVEMSVVDQCQTLPNKAVICSIHQPTSEVFECFSHVILMQSGRICFQGTVDEARSFFQRSGFKCPSMYNPAEFFVDVMSKNTILCEKSISERKWFPSVLLDENLVDDSKKNGLTGEGDNKHLEFKRVRWIYQVFVLLKRKSLESKRTVKQHIIQSLTFLITSVAISLLFASVQPNNQQSIQNINGFVFTLAAEIIFGTSYGIIYYYPSALPILRRETGENIYDLSAFYIAKFIGCIPNSFMNAYVFILIVYSNVHFIQDFWHFLQIGFTLSVTAIPATAYGLMLSGVFETVRLSSELSPPIDLFMFLISGFYIKLKLLWFLQYMSLFFFCMEALSIQIWSRISVIDCNSTVYEYCFNNGTEVLEMLSYNTDIKWVWIDYCGLLGIATVMHLIGYISVRRMVNKSGYY</sequence>
<evidence type="ECO:0000256" key="6">
    <source>
        <dbReference type="SAM" id="Phobius"/>
    </source>
</evidence>
<feature type="transmembrane region" description="Helical" evidence="6">
    <location>
        <begin position="192"/>
        <end position="211"/>
    </location>
</feature>
<keyword evidence="2" id="KW-0813">Transport</keyword>
<dbReference type="PANTHER" id="PTHR48041">
    <property type="entry name" value="ABC TRANSPORTER G FAMILY MEMBER 28"/>
    <property type="match status" value="1"/>
</dbReference>
<protein>
    <submittedName>
        <fullName evidence="9">Protein brown</fullName>
    </submittedName>
</protein>
<feature type="transmembrane region" description="Helical" evidence="6">
    <location>
        <begin position="414"/>
        <end position="437"/>
    </location>
</feature>
<evidence type="ECO:0000256" key="4">
    <source>
        <dbReference type="ARBA" id="ARBA00022989"/>
    </source>
</evidence>